<proteinExistence type="predicted"/>
<accession>A0A371E537</accession>
<reference evidence="1" key="1">
    <citation type="submission" date="2018-05" db="EMBL/GenBank/DDBJ databases">
        <title>Draft genome of Mucuna pruriens seed.</title>
        <authorList>
            <person name="Nnadi N.E."/>
            <person name="Vos R."/>
            <person name="Hasami M.H."/>
            <person name="Devisetty U.K."/>
            <person name="Aguiy J.C."/>
        </authorList>
    </citation>
    <scope>NUCLEOTIDE SEQUENCE [LARGE SCALE GENOMIC DNA]</scope>
    <source>
        <strain evidence="1">JCA_2017</strain>
    </source>
</reference>
<evidence type="ECO:0000313" key="2">
    <source>
        <dbReference type="Proteomes" id="UP000257109"/>
    </source>
</evidence>
<evidence type="ECO:0000313" key="1">
    <source>
        <dbReference type="EMBL" id="RDX61139.1"/>
    </source>
</evidence>
<dbReference type="AlphaFoldDB" id="A0A371E537"/>
<organism evidence="1 2">
    <name type="scientific">Mucuna pruriens</name>
    <name type="common">Velvet bean</name>
    <name type="synonym">Dolichos pruriens</name>
    <dbReference type="NCBI Taxonomy" id="157652"/>
    <lineage>
        <taxon>Eukaryota</taxon>
        <taxon>Viridiplantae</taxon>
        <taxon>Streptophyta</taxon>
        <taxon>Embryophyta</taxon>
        <taxon>Tracheophyta</taxon>
        <taxon>Spermatophyta</taxon>
        <taxon>Magnoliopsida</taxon>
        <taxon>eudicotyledons</taxon>
        <taxon>Gunneridae</taxon>
        <taxon>Pentapetalae</taxon>
        <taxon>rosids</taxon>
        <taxon>fabids</taxon>
        <taxon>Fabales</taxon>
        <taxon>Fabaceae</taxon>
        <taxon>Papilionoideae</taxon>
        <taxon>50 kb inversion clade</taxon>
        <taxon>NPAAA clade</taxon>
        <taxon>indigoferoid/millettioid clade</taxon>
        <taxon>Phaseoleae</taxon>
        <taxon>Mucuna</taxon>
    </lineage>
</organism>
<comment type="caution">
    <text evidence="1">The sequence shown here is derived from an EMBL/GenBank/DDBJ whole genome shotgun (WGS) entry which is preliminary data.</text>
</comment>
<dbReference type="EMBL" id="QJKJ01016326">
    <property type="protein sequence ID" value="RDX61139.1"/>
    <property type="molecule type" value="Genomic_DNA"/>
</dbReference>
<gene>
    <name evidence="1" type="ORF">CR513_60658</name>
</gene>
<name>A0A371E537_MUCPR</name>
<feature type="non-terminal residue" evidence="1">
    <location>
        <position position="1"/>
    </location>
</feature>
<keyword evidence="2" id="KW-1185">Reference proteome</keyword>
<dbReference type="Proteomes" id="UP000257109">
    <property type="component" value="Unassembled WGS sequence"/>
</dbReference>
<dbReference type="OrthoDB" id="1435843at2759"/>
<evidence type="ECO:0008006" key="3">
    <source>
        <dbReference type="Google" id="ProtNLM"/>
    </source>
</evidence>
<protein>
    <recommendedName>
        <fullName evidence="3">F-box protein</fullName>
    </recommendedName>
</protein>
<sequence>MALCPNKLFEVFSYLPAKPIYRFKCINKPDDTCFFIQQKPSQKYSGKVKIFPLLKSQSSCSVFRDFQRFLSKSERVLSSTKVLILCHITNKTVDELFFCNPTTKSWLPIPSPKQIEEKSDADIIMVLLECSNHFDDYIVVHFEDPTDWSSNYGCKFYKPNEGLWKAKEERFSAGGRNMKCNMHVSWNHPLHFRLCSLPD</sequence>